<comment type="similarity">
    <text evidence="1">Belongs to the PPR family. P subfamily.</text>
</comment>
<evidence type="ECO:0000256" key="1">
    <source>
        <dbReference type="ARBA" id="ARBA00007626"/>
    </source>
</evidence>
<feature type="repeat" description="PPR" evidence="3">
    <location>
        <begin position="217"/>
        <end position="251"/>
    </location>
</feature>
<dbReference type="Proteomes" id="UP001058974">
    <property type="component" value="Chromosome 4"/>
</dbReference>
<dbReference type="Gramene" id="Psat04G0122900-T1">
    <property type="protein sequence ID" value="KAI5416101.1"/>
    <property type="gene ID" value="KIW84_041229"/>
</dbReference>
<sequence>MLWWNIHAWLGIPFVAATKSIDHHLAKFSSSSKFRDNNDGSRTGCFAENISSIFAFHAELTGAIRAAEIAHVHEDVEADATRSKDGGIDNHEHTLDEGISKKEGILMNIMVNDFSNNINNVVKNSDSVDKDVVLMNKDVHGRSELGNEGDAKDADLDAPWLGAMVVFTRLFDEMLECSLCPDIITYNTLLNGLCKAANSEEVMEIFKAMSEKGCAPNIITYNIIIESLCKSKKVIEAIEFLGEIINKNLGLPIQWPCAH</sequence>
<organism evidence="5 6">
    <name type="scientific">Pisum sativum</name>
    <name type="common">Garden pea</name>
    <name type="synonym">Lathyrus oleraceus</name>
    <dbReference type="NCBI Taxonomy" id="3888"/>
    <lineage>
        <taxon>Eukaryota</taxon>
        <taxon>Viridiplantae</taxon>
        <taxon>Streptophyta</taxon>
        <taxon>Embryophyta</taxon>
        <taxon>Tracheophyta</taxon>
        <taxon>Spermatophyta</taxon>
        <taxon>Magnoliopsida</taxon>
        <taxon>eudicotyledons</taxon>
        <taxon>Gunneridae</taxon>
        <taxon>Pentapetalae</taxon>
        <taxon>rosids</taxon>
        <taxon>fabids</taxon>
        <taxon>Fabales</taxon>
        <taxon>Fabaceae</taxon>
        <taxon>Papilionoideae</taxon>
        <taxon>50 kb inversion clade</taxon>
        <taxon>NPAAA clade</taxon>
        <taxon>Hologalegina</taxon>
        <taxon>IRL clade</taxon>
        <taxon>Fabeae</taxon>
        <taxon>Lathyrus</taxon>
    </lineage>
</organism>
<evidence type="ECO:0008006" key="7">
    <source>
        <dbReference type="Google" id="ProtNLM"/>
    </source>
</evidence>
<evidence type="ECO:0000313" key="6">
    <source>
        <dbReference type="Proteomes" id="UP001058974"/>
    </source>
</evidence>
<dbReference type="InterPro" id="IPR011990">
    <property type="entry name" value="TPR-like_helical_dom_sf"/>
</dbReference>
<keyword evidence="6" id="KW-1185">Reference proteome</keyword>
<dbReference type="AlphaFoldDB" id="A0A9D4XCE7"/>
<dbReference type="PROSITE" id="PS51375">
    <property type="entry name" value="PPR"/>
    <property type="match status" value="2"/>
</dbReference>
<dbReference type="EMBL" id="JAMSHJ010000004">
    <property type="protein sequence ID" value="KAI5416101.1"/>
    <property type="molecule type" value="Genomic_DNA"/>
</dbReference>
<protein>
    <recommendedName>
        <fullName evidence="7">Pentatricopeptide repeat-containing protein</fullName>
    </recommendedName>
</protein>
<feature type="signal peptide" evidence="4">
    <location>
        <begin position="1"/>
        <end position="17"/>
    </location>
</feature>
<proteinExistence type="inferred from homology"/>
<gene>
    <name evidence="5" type="ORF">KIW84_041229</name>
</gene>
<reference evidence="5 6" key="1">
    <citation type="journal article" date="2022" name="Nat. Genet.">
        <title>Improved pea reference genome and pan-genome highlight genomic features and evolutionary characteristics.</title>
        <authorList>
            <person name="Yang T."/>
            <person name="Liu R."/>
            <person name="Luo Y."/>
            <person name="Hu S."/>
            <person name="Wang D."/>
            <person name="Wang C."/>
            <person name="Pandey M.K."/>
            <person name="Ge S."/>
            <person name="Xu Q."/>
            <person name="Li N."/>
            <person name="Li G."/>
            <person name="Huang Y."/>
            <person name="Saxena R.K."/>
            <person name="Ji Y."/>
            <person name="Li M."/>
            <person name="Yan X."/>
            <person name="He Y."/>
            <person name="Liu Y."/>
            <person name="Wang X."/>
            <person name="Xiang C."/>
            <person name="Varshney R.K."/>
            <person name="Ding H."/>
            <person name="Gao S."/>
            <person name="Zong X."/>
        </authorList>
    </citation>
    <scope>NUCLEOTIDE SEQUENCE [LARGE SCALE GENOMIC DNA]</scope>
    <source>
        <strain evidence="5 6">cv. Zhongwan 6</strain>
    </source>
</reference>
<keyword evidence="4" id="KW-0732">Signal</keyword>
<evidence type="ECO:0000256" key="2">
    <source>
        <dbReference type="ARBA" id="ARBA00022737"/>
    </source>
</evidence>
<dbReference type="Gene3D" id="1.25.40.10">
    <property type="entry name" value="Tetratricopeptide repeat domain"/>
    <property type="match status" value="1"/>
</dbReference>
<name>A0A9D4XCE7_PEA</name>
<comment type="caution">
    <text evidence="5">The sequence shown here is derived from an EMBL/GenBank/DDBJ whole genome shotgun (WGS) entry which is preliminary data.</text>
</comment>
<accession>A0A9D4XCE7</accession>
<dbReference type="InterPro" id="IPR002885">
    <property type="entry name" value="PPR_rpt"/>
</dbReference>
<dbReference type="Pfam" id="PF13041">
    <property type="entry name" value="PPR_2"/>
    <property type="match status" value="1"/>
</dbReference>
<feature type="chain" id="PRO_5038845000" description="Pentatricopeptide repeat-containing protein" evidence="4">
    <location>
        <begin position="18"/>
        <end position="259"/>
    </location>
</feature>
<feature type="repeat" description="PPR" evidence="3">
    <location>
        <begin position="182"/>
        <end position="216"/>
    </location>
</feature>
<evidence type="ECO:0000256" key="3">
    <source>
        <dbReference type="PROSITE-ProRule" id="PRU00708"/>
    </source>
</evidence>
<evidence type="ECO:0000313" key="5">
    <source>
        <dbReference type="EMBL" id="KAI5416101.1"/>
    </source>
</evidence>
<dbReference type="PANTHER" id="PTHR47941">
    <property type="entry name" value="PENTATRICOPEPTIDE REPEAT-CONTAINING PROTEIN 3, MITOCHONDRIAL"/>
    <property type="match status" value="1"/>
</dbReference>
<keyword evidence="2" id="KW-0677">Repeat</keyword>
<dbReference type="NCBIfam" id="TIGR00756">
    <property type="entry name" value="PPR"/>
    <property type="match status" value="2"/>
</dbReference>
<evidence type="ECO:0000256" key="4">
    <source>
        <dbReference type="SAM" id="SignalP"/>
    </source>
</evidence>